<evidence type="ECO:0000313" key="12">
    <source>
        <dbReference type="Proteomes" id="UP001279642"/>
    </source>
</evidence>
<keyword evidence="4 9" id="KW-0808">Transferase</keyword>
<feature type="transmembrane region" description="Helical" evidence="9">
    <location>
        <begin position="215"/>
        <end position="233"/>
    </location>
</feature>
<feature type="transmembrane region" description="Helical" evidence="9">
    <location>
        <begin position="37"/>
        <end position="70"/>
    </location>
</feature>
<evidence type="ECO:0000313" key="11">
    <source>
        <dbReference type="EMBL" id="MDY0882184.1"/>
    </source>
</evidence>
<evidence type="ECO:0000256" key="5">
    <source>
        <dbReference type="ARBA" id="ARBA00022692"/>
    </source>
</evidence>
<feature type="transmembrane region" description="Helical" evidence="9">
    <location>
        <begin position="508"/>
        <end position="530"/>
    </location>
</feature>
<evidence type="ECO:0000256" key="4">
    <source>
        <dbReference type="ARBA" id="ARBA00022679"/>
    </source>
</evidence>
<comment type="similarity">
    <text evidence="2 9">Belongs to the CN hydrolase family. Apolipoprotein N-acyltransferase subfamily.</text>
</comment>
<evidence type="ECO:0000256" key="7">
    <source>
        <dbReference type="ARBA" id="ARBA00023136"/>
    </source>
</evidence>
<feature type="transmembrane region" description="Helical" evidence="9">
    <location>
        <begin position="110"/>
        <end position="135"/>
    </location>
</feature>
<dbReference type="Pfam" id="PF20154">
    <property type="entry name" value="LNT_N"/>
    <property type="match status" value="1"/>
</dbReference>
<keyword evidence="6 9" id="KW-1133">Transmembrane helix</keyword>
<dbReference type="InterPro" id="IPR036526">
    <property type="entry name" value="C-N_Hydrolase_sf"/>
</dbReference>
<evidence type="ECO:0000256" key="9">
    <source>
        <dbReference type="HAMAP-Rule" id="MF_01148"/>
    </source>
</evidence>
<feature type="transmembrane region" description="Helical" evidence="9">
    <location>
        <begin position="142"/>
        <end position="168"/>
    </location>
</feature>
<evidence type="ECO:0000256" key="1">
    <source>
        <dbReference type="ARBA" id="ARBA00004651"/>
    </source>
</evidence>
<dbReference type="InterPro" id="IPR004563">
    <property type="entry name" value="Apolipo_AcylTrfase"/>
</dbReference>
<evidence type="ECO:0000256" key="6">
    <source>
        <dbReference type="ARBA" id="ARBA00022989"/>
    </source>
</evidence>
<keyword evidence="8 9" id="KW-0012">Acyltransferase</keyword>
<comment type="pathway">
    <text evidence="9">Protein modification; lipoprotein biosynthesis (N-acyl transfer).</text>
</comment>
<feature type="transmembrane region" description="Helical" evidence="9">
    <location>
        <begin position="77"/>
        <end position="98"/>
    </location>
</feature>
<dbReference type="SUPFAM" id="SSF56317">
    <property type="entry name" value="Carbon-nitrogen hydrolase"/>
    <property type="match status" value="1"/>
</dbReference>
<protein>
    <recommendedName>
        <fullName evidence="9">Apolipoprotein N-acyltransferase</fullName>
        <shortName evidence="9">ALP N-acyltransferase</shortName>
        <ecNumber evidence="9">2.3.1.269</ecNumber>
    </recommendedName>
</protein>
<sequence>MTSHSIAQRHLPEDQPVRLAGLLDRCGRLSPWRRRGLLAMLGALGAMALPPFNWVPLLIPAFVGLLLLMITAKRPRAAFGAGWWWGAGHFLVGNYWIANSFMIDAAHFGWMIPPVIGGLAAFLAIYPGLATLAAWRWRFRPLTLILTFAALWPITEWLRGHILTGYPWNLIAYTWSINDAMMQSAALWGSWGLGGFTVLLALLPLLFLTGPRRQALWVNLAGVLFLVAFWAGGQYRLGQASGATVPGVTLRLVQAAIPQDEKLSGINRGRHVDKHWNMTVETPGFRDVTAAIWPETAVNFLLERDPQLRAYLAGAVPPNGLLVTGDLRAEPLSGDIREIWNSVAALDSSGNVVATADKFHLVPLGEYVPLRNIFPFINKLTPGSLNFSRGPGPQTLHLPGLPPAGALICYEVIFPGAVTNATDRPAWLLNVTNDGWFGTSTGPYQHFVSARYRAVEEGLPLIRAANTGISGSVDPYGRVLASLPLGTAGILDVALPEKLQNMTTFARYGIVISVLFSLCAGLAAVGVSYWKTGINRPISQ</sequence>
<dbReference type="EMBL" id="JAXCLW010000001">
    <property type="protein sequence ID" value="MDY0882184.1"/>
    <property type="molecule type" value="Genomic_DNA"/>
</dbReference>
<evidence type="ECO:0000256" key="2">
    <source>
        <dbReference type="ARBA" id="ARBA00010065"/>
    </source>
</evidence>
<dbReference type="Gene3D" id="3.60.110.10">
    <property type="entry name" value="Carbon-nitrogen hydrolase"/>
    <property type="match status" value="1"/>
</dbReference>
<feature type="transmembrane region" description="Helical" evidence="9">
    <location>
        <begin position="188"/>
        <end position="208"/>
    </location>
</feature>
<evidence type="ECO:0000256" key="3">
    <source>
        <dbReference type="ARBA" id="ARBA00022475"/>
    </source>
</evidence>
<dbReference type="HAMAP" id="MF_01148">
    <property type="entry name" value="Lnt"/>
    <property type="match status" value="1"/>
</dbReference>
<name>A0ABU5E806_9PROT</name>
<evidence type="ECO:0000256" key="8">
    <source>
        <dbReference type="ARBA" id="ARBA00023315"/>
    </source>
</evidence>
<evidence type="ECO:0000259" key="10">
    <source>
        <dbReference type="PROSITE" id="PS50263"/>
    </source>
</evidence>
<dbReference type="NCBIfam" id="TIGR00546">
    <property type="entry name" value="lnt"/>
    <property type="match status" value="1"/>
</dbReference>
<dbReference type="InterPro" id="IPR003010">
    <property type="entry name" value="C-N_Hydrolase"/>
</dbReference>
<keyword evidence="5 9" id="KW-0812">Transmembrane</keyword>
<dbReference type="Pfam" id="PF00795">
    <property type="entry name" value="CN_hydrolase"/>
    <property type="match status" value="1"/>
</dbReference>
<keyword evidence="12" id="KW-1185">Reference proteome</keyword>
<comment type="subcellular location">
    <subcellularLocation>
        <location evidence="1 9">Cell membrane</location>
        <topology evidence="1 9">Multi-pass membrane protein</topology>
    </subcellularLocation>
</comment>
<dbReference type="Proteomes" id="UP001279642">
    <property type="component" value="Unassembled WGS sequence"/>
</dbReference>
<dbReference type="PANTHER" id="PTHR38686">
    <property type="entry name" value="APOLIPOPROTEIN N-ACYLTRANSFERASE"/>
    <property type="match status" value="1"/>
</dbReference>
<comment type="function">
    <text evidence="9">Catalyzes the phospholipid dependent N-acylation of the N-terminal cysteine of apolipoprotein, the last step in lipoprotein maturation.</text>
</comment>
<comment type="caution">
    <text evidence="11">The sequence shown here is derived from an EMBL/GenBank/DDBJ whole genome shotgun (WGS) entry which is preliminary data.</text>
</comment>
<comment type="catalytic activity">
    <reaction evidence="9">
        <text>N-terminal S-1,2-diacyl-sn-glyceryl-L-cysteinyl-[lipoprotein] + a glycerophospholipid = N-acyl-S-1,2-diacyl-sn-glyceryl-L-cysteinyl-[lipoprotein] + a 2-acyl-sn-glycero-3-phospholipid + H(+)</text>
        <dbReference type="Rhea" id="RHEA:48228"/>
        <dbReference type="Rhea" id="RHEA-COMP:14681"/>
        <dbReference type="Rhea" id="RHEA-COMP:14684"/>
        <dbReference type="ChEBI" id="CHEBI:15378"/>
        <dbReference type="ChEBI" id="CHEBI:136912"/>
        <dbReference type="ChEBI" id="CHEBI:140656"/>
        <dbReference type="ChEBI" id="CHEBI:140657"/>
        <dbReference type="ChEBI" id="CHEBI:140660"/>
        <dbReference type="EC" id="2.3.1.269"/>
    </reaction>
</comment>
<accession>A0ABU5E806</accession>
<dbReference type="RefSeq" id="WP_320507212.1">
    <property type="nucleotide sequence ID" value="NZ_JAXCLW010000001.1"/>
</dbReference>
<reference evidence="11 12" key="1">
    <citation type="journal article" date="2016" name="Antonie Van Leeuwenhoek">
        <title>Dongia soli sp. nov., isolated from soil from Dokdo, Korea.</title>
        <authorList>
            <person name="Kim D.U."/>
            <person name="Lee H."/>
            <person name="Kim H."/>
            <person name="Kim S.G."/>
            <person name="Ka J.O."/>
        </authorList>
    </citation>
    <scope>NUCLEOTIDE SEQUENCE [LARGE SCALE GENOMIC DNA]</scope>
    <source>
        <strain evidence="11 12">D78</strain>
    </source>
</reference>
<dbReference type="PANTHER" id="PTHR38686:SF1">
    <property type="entry name" value="APOLIPOPROTEIN N-ACYLTRANSFERASE"/>
    <property type="match status" value="1"/>
</dbReference>
<organism evidence="11 12">
    <name type="scientific">Dongia soli</name>
    <dbReference type="NCBI Taxonomy" id="600628"/>
    <lineage>
        <taxon>Bacteria</taxon>
        <taxon>Pseudomonadati</taxon>
        <taxon>Pseudomonadota</taxon>
        <taxon>Alphaproteobacteria</taxon>
        <taxon>Rhodospirillales</taxon>
        <taxon>Dongiaceae</taxon>
        <taxon>Dongia</taxon>
    </lineage>
</organism>
<dbReference type="CDD" id="cd07571">
    <property type="entry name" value="ALP_N-acyl_transferase"/>
    <property type="match status" value="1"/>
</dbReference>
<feature type="domain" description="CN hydrolase" evidence="10">
    <location>
        <begin position="253"/>
        <end position="497"/>
    </location>
</feature>
<gene>
    <name evidence="9 11" type="primary">lnt</name>
    <name evidence="11" type="ORF">SMD27_04970</name>
</gene>
<keyword evidence="7 9" id="KW-0472">Membrane</keyword>
<dbReference type="PROSITE" id="PS50263">
    <property type="entry name" value="CN_HYDROLASE"/>
    <property type="match status" value="1"/>
</dbReference>
<proteinExistence type="inferred from homology"/>
<keyword evidence="3 9" id="KW-1003">Cell membrane</keyword>
<dbReference type="InterPro" id="IPR045378">
    <property type="entry name" value="LNT_N"/>
</dbReference>
<dbReference type="EC" id="2.3.1.269" evidence="9"/>